<evidence type="ECO:0000313" key="1">
    <source>
        <dbReference type="EMBL" id="MBE7524997.1"/>
    </source>
</evidence>
<gene>
    <name evidence="1" type="ORF">HS096_01180</name>
</gene>
<sequence>MPTIEITPISKQGDADVFLVKVQEDGSGTDHRVFVSTEDLQKYGHGNASAEELVRASFEFLLQQEPKESILEEFDIGKIAYYFNDYDQVMMDTFS</sequence>
<comment type="caution">
    <text evidence="1">The sequence shown here is derived from an EMBL/GenBank/DDBJ whole genome shotgun (WGS) entry which is preliminary data.</text>
</comment>
<dbReference type="AlphaFoldDB" id="A0A928TPT6"/>
<protein>
    <submittedName>
        <fullName evidence="1">Uncharacterized protein</fullName>
    </submittedName>
</protein>
<name>A0A928TPT6_UNCKA</name>
<proteinExistence type="predicted"/>
<dbReference type="Proteomes" id="UP000710385">
    <property type="component" value="Unassembled WGS sequence"/>
</dbReference>
<reference evidence="1" key="1">
    <citation type="submission" date="2020-05" db="EMBL/GenBank/DDBJ databases">
        <title>High-Quality Genomes of Partial-Nitritation/Anammox System by Hierarchical Clustering Based Hybrid Assembly.</title>
        <authorList>
            <person name="Liu L."/>
            <person name="Wang Y."/>
            <person name="Che Y."/>
            <person name="Chen Y."/>
            <person name="Xia Y."/>
            <person name="Luo R."/>
            <person name="Cheng S.H."/>
            <person name="Zheng C."/>
            <person name="Zhang T."/>
        </authorList>
    </citation>
    <scope>NUCLEOTIDE SEQUENCE</scope>
    <source>
        <strain evidence="1">H1_PAT1</strain>
    </source>
</reference>
<accession>A0A928TPT6</accession>
<organism evidence="1 2">
    <name type="scientific">candidate division WWE3 bacterium</name>
    <dbReference type="NCBI Taxonomy" id="2053526"/>
    <lineage>
        <taxon>Bacteria</taxon>
        <taxon>Katanobacteria</taxon>
    </lineage>
</organism>
<evidence type="ECO:0000313" key="2">
    <source>
        <dbReference type="Proteomes" id="UP000710385"/>
    </source>
</evidence>
<dbReference type="EMBL" id="JABTTY010000001">
    <property type="protein sequence ID" value="MBE7524997.1"/>
    <property type="molecule type" value="Genomic_DNA"/>
</dbReference>